<dbReference type="EMBL" id="JAJUOS010000005">
    <property type="protein sequence ID" value="MCE5973560.1"/>
    <property type="molecule type" value="Genomic_DNA"/>
</dbReference>
<dbReference type="InterPro" id="IPR000551">
    <property type="entry name" value="MerR-type_HTH_dom"/>
</dbReference>
<dbReference type="Gene3D" id="2.60.120.10">
    <property type="entry name" value="Jelly Rolls"/>
    <property type="match status" value="1"/>
</dbReference>
<keyword evidence="5" id="KW-1185">Reference proteome</keyword>
<evidence type="ECO:0000256" key="1">
    <source>
        <dbReference type="ARBA" id="ARBA00023125"/>
    </source>
</evidence>
<dbReference type="PANTHER" id="PTHR46797:SF1">
    <property type="entry name" value="METHYLPHOSPHONATE SYNTHASE"/>
    <property type="match status" value="1"/>
</dbReference>
<evidence type="ECO:0000259" key="2">
    <source>
        <dbReference type="PROSITE" id="PS50937"/>
    </source>
</evidence>
<dbReference type="InterPro" id="IPR013096">
    <property type="entry name" value="Cupin_2"/>
</dbReference>
<dbReference type="SUPFAM" id="SSF51182">
    <property type="entry name" value="RmlC-like cupins"/>
    <property type="match status" value="1"/>
</dbReference>
<dbReference type="Gene3D" id="1.10.1660.10">
    <property type="match status" value="1"/>
</dbReference>
<dbReference type="CDD" id="cd00093">
    <property type="entry name" value="HTH_XRE"/>
    <property type="match status" value="1"/>
</dbReference>
<dbReference type="InterPro" id="IPR001387">
    <property type="entry name" value="Cro/C1-type_HTH"/>
</dbReference>
<accession>A0ABS8YWQ2</accession>
<dbReference type="SUPFAM" id="SSF47413">
    <property type="entry name" value="lambda repressor-like DNA-binding domains"/>
    <property type="match status" value="1"/>
</dbReference>
<name>A0ABS8YWQ2_9RHOB</name>
<dbReference type="InterPro" id="IPR014710">
    <property type="entry name" value="RmlC-like_jellyroll"/>
</dbReference>
<dbReference type="PROSITE" id="PS50937">
    <property type="entry name" value="HTH_MERR_2"/>
    <property type="match status" value="1"/>
</dbReference>
<dbReference type="PANTHER" id="PTHR46797">
    <property type="entry name" value="HTH-TYPE TRANSCRIPTIONAL REGULATOR"/>
    <property type="match status" value="1"/>
</dbReference>
<organism evidence="4 5">
    <name type="scientific">Rhodobacter flavimaris</name>
    <dbReference type="NCBI Taxonomy" id="2907145"/>
    <lineage>
        <taxon>Bacteria</taxon>
        <taxon>Pseudomonadati</taxon>
        <taxon>Pseudomonadota</taxon>
        <taxon>Alphaproteobacteria</taxon>
        <taxon>Rhodobacterales</taxon>
        <taxon>Rhodobacter group</taxon>
        <taxon>Rhodobacter</taxon>
    </lineage>
</organism>
<gene>
    <name evidence="4" type="ORF">LZA78_08725</name>
</gene>
<dbReference type="PROSITE" id="PS50943">
    <property type="entry name" value="HTH_CROC1"/>
    <property type="match status" value="1"/>
</dbReference>
<dbReference type="CDD" id="cd02209">
    <property type="entry name" value="cupin_XRE_C"/>
    <property type="match status" value="1"/>
</dbReference>
<feature type="domain" description="HTH merR-type" evidence="2">
    <location>
        <begin position="13"/>
        <end position="82"/>
    </location>
</feature>
<dbReference type="SMART" id="SM00530">
    <property type="entry name" value="HTH_XRE"/>
    <property type="match status" value="1"/>
</dbReference>
<dbReference type="RefSeq" id="WP_233676544.1">
    <property type="nucleotide sequence ID" value="NZ_JAJUOS010000005.1"/>
</dbReference>
<dbReference type="InterPro" id="IPR010982">
    <property type="entry name" value="Lambda_DNA-bd_dom_sf"/>
</dbReference>
<dbReference type="InterPro" id="IPR050807">
    <property type="entry name" value="TransReg_Diox_bact_type"/>
</dbReference>
<protein>
    <submittedName>
        <fullName evidence="4">MerR family transcriptional regulator</fullName>
    </submittedName>
</protein>
<dbReference type="Gene3D" id="1.10.260.40">
    <property type="entry name" value="lambda repressor-like DNA-binding domains"/>
    <property type="match status" value="1"/>
</dbReference>
<dbReference type="Proteomes" id="UP001521181">
    <property type="component" value="Unassembled WGS sequence"/>
</dbReference>
<dbReference type="CDD" id="cd00592">
    <property type="entry name" value="HTH_MerR-like"/>
    <property type="match status" value="1"/>
</dbReference>
<dbReference type="InterPro" id="IPR011051">
    <property type="entry name" value="RmlC_Cupin_sf"/>
</dbReference>
<proteinExistence type="predicted"/>
<dbReference type="Pfam" id="PF13560">
    <property type="entry name" value="HTH_31"/>
    <property type="match status" value="1"/>
</dbReference>
<dbReference type="InterPro" id="IPR009061">
    <property type="entry name" value="DNA-bd_dom_put_sf"/>
</dbReference>
<reference evidence="4 5" key="1">
    <citation type="submission" date="2021-12" db="EMBL/GenBank/DDBJ databases">
        <title>Sinirhodobacter sp. WL0062 is a bacterium isolated from seawater.</title>
        <authorList>
            <person name="Wang L."/>
            <person name="He W."/>
            <person name="Zhang D.-F."/>
        </authorList>
    </citation>
    <scope>NUCLEOTIDE SEQUENCE [LARGE SCALE GENOMIC DNA]</scope>
    <source>
        <strain evidence="4 5">WL0062</strain>
    </source>
</reference>
<evidence type="ECO:0000259" key="3">
    <source>
        <dbReference type="PROSITE" id="PS50943"/>
    </source>
</evidence>
<dbReference type="Pfam" id="PF13411">
    <property type="entry name" value="MerR_1"/>
    <property type="match status" value="1"/>
</dbReference>
<comment type="caution">
    <text evidence="4">The sequence shown here is derived from an EMBL/GenBank/DDBJ whole genome shotgun (WGS) entry which is preliminary data.</text>
</comment>
<dbReference type="SUPFAM" id="SSF46955">
    <property type="entry name" value="Putative DNA-binding domain"/>
    <property type="match status" value="1"/>
</dbReference>
<keyword evidence="1" id="KW-0238">DNA-binding</keyword>
<feature type="domain" description="HTH cro/C1-type" evidence="3">
    <location>
        <begin position="101"/>
        <end position="155"/>
    </location>
</feature>
<dbReference type="SMART" id="SM00422">
    <property type="entry name" value="HTH_MERR"/>
    <property type="match status" value="1"/>
</dbReference>
<sequence length="272" mass="29486">MTDSTAQIPDEPLFRVTEAARAVGVAPSTLRLWETQGLVAPTRRASGQRLYSAADVARLQRITFLRRESGLNPAAIRAALEAEGSAPPAPEILNEKLGASLRHLRQVRGEKLDDVAQKMGVSASALSTLERTGAGVSFKTLADLARYYGTTVSRLSDQDEPGGAVVRAGAARLWPMPVEGVRVEVLAEGRRQMDCHRFILSPGATSQGGYDHEGEEFITVIDGRFRITLDGEEVHELGPGDSIYFESRRPHAWANAADGQTVVIWVNTPPTF</sequence>
<evidence type="ECO:0000313" key="4">
    <source>
        <dbReference type="EMBL" id="MCE5973560.1"/>
    </source>
</evidence>
<dbReference type="Pfam" id="PF07883">
    <property type="entry name" value="Cupin_2"/>
    <property type="match status" value="1"/>
</dbReference>
<evidence type="ECO:0000313" key="5">
    <source>
        <dbReference type="Proteomes" id="UP001521181"/>
    </source>
</evidence>